<proteinExistence type="predicted"/>
<accession>A0A061JG68</accession>
<sequence>MLNFFSLVLLSCLYTGAVYGGTESEEEAVKKESKPKPDMLKTLEGIREKLKGLKKKLEETSKKSKIKN</sequence>
<evidence type="ECO:0000313" key="2">
    <source>
        <dbReference type="Proteomes" id="UP000026922"/>
    </source>
</evidence>
<organism evidence="1 2">
    <name type="scientific">Holospora undulata HU1</name>
    <dbReference type="NCBI Taxonomy" id="1321371"/>
    <lineage>
        <taxon>Bacteria</taxon>
        <taxon>Pseudomonadati</taxon>
        <taxon>Pseudomonadota</taxon>
        <taxon>Alphaproteobacteria</taxon>
        <taxon>Holosporales</taxon>
        <taxon>Holosporaceae</taxon>
        <taxon>Holospora</taxon>
    </lineage>
</organism>
<protein>
    <submittedName>
        <fullName evidence="1">Uncharacterized protein</fullName>
    </submittedName>
</protein>
<name>A0A061JG68_9PROT</name>
<reference evidence="1 2" key="1">
    <citation type="journal article" date="2013" name="Genome Announc.">
        <title>Draft Genome Sequence of Holospora undulata Strain HU1, a Micronucleus-Specific Symbiont of the Ciliate Paramecium caudatum.</title>
        <authorList>
            <person name="Dohra H."/>
            <person name="Suzuki H."/>
            <person name="Suzuki T."/>
            <person name="Tanaka K."/>
            <person name="Fujishima M."/>
        </authorList>
    </citation>
    <scope>NUCLEOTIDE SEQUENCE [LARGE SCALE GENOMIC DNA]</scope>
    <source>
        <strain evidence="1 2">HU1</strain>
    </source>
</reference>
<dbReference type="Proteomes" id="UP000026922">
    <property type="component" value="Unassembled WGS sequence"/>
</dbReference>
<dbReference type="AlphaFoldDB" id="A0A061JG68"/>
<comment type="caution">
    <text evidence="1">The sequence shown here is derived from an EMBL/GenBank/DDBJ whole genome shotgun (WGS) entry which is preliminary data.</text>
</comment>
<evidence type="ECO:0000313" key="1">
    <source>
        <dbReference type="EMBL" id="ETZ04840.1"/>
    </source>
</evidence>
<keyword evidence="2" id="KW-1185">Reference proteome</keyword>
<dbReference type="EMBL" id="ARPM03000143">
    <property type="protein sequence ID" value="ETZ04840.1"/>
    <property type="molecule type" value="Genomic_DNA"/>
</dbReference>
<gene>
    <name evidence="1" type="ORF">K737_300740</name>
</gene>